<dbReference type="Gene3D" id="3.30.160.660">
    <property type="match status" value="1"/>
</dbReference>
<dbReference type="Pfam" id="PF02624">
    <property type="entry name" value="YcaO"/>
    <property type="match status" value="1"/>
</dbReference>
<dbReference type="EMBL" id="CP010951">
    <property type="protein sequence ID" value="AMO24177.1"/>
    <property type="molecule type" value="Genomic_DNA"/>
</dbReference>
<keyword evidence="3" id="KW-1185">Reference proteome</keyword>
<evidence type="ECO:0000313" key="3">
    <source>
        <dbReference type="Proteomes" id="UP000070433"/>
    </source>
</evidence>
<organism evidence="2 3">
    <name type="scientific">Ramlibacter tataouinensis</name>
    <dbReference type="NCBI Taxonomy" id="94132"/>
    <lineage>
        <taxon>Bacteria</taxon>
        <taxon>Pseudomonadati</taxon>
        <taxon>Pseudomonadota</taxon>
        <taxon>Betaproteobacteria</taxon>
        <taxon>Burkholderiales</taxon>
        <taxon>Comamonadaceae</taxon>
        <taxon>Ramlibacter</taxon>
    </lineage>
</organism>
<dbReference type="Gene3D" id="3.30.1330.230">
    <property type="match status" value="1"/>
</dbReference>
<proteinExistence type="predicted"/>
<dbReference type="SUPFAM" id="SSF55469">
    <property type="entry name" value="FMN-dependent nitroreductase-like"/>
    <property type="match status" value="1"/>
</dbReference>
<name>A0A127JW03_9BURK</name>
<dbReference type="AlphaFoldDB" id="A0A127JW03"/>
<gene>
    <name evidence="2" type="ORF">UC35_16705</name>
</gene>
<sequence>MLMELCDGSRSWSDVVASLGKRWPVDTVTAFMSRLVMEAVLVEAGELWARWSEVAQLPQQHATVATEAKIAALPARAQSRLLPGEGLWAEAVRSRKNALAVTLDKRESFRTFTDEALSQEALCSILWAAHGVTRAPATAGVPWHRTSGSGGNMHSARWFVAVLRALPLEAHGGTALPPGVYEARFHQLGGVSLKRVPGHAQDAWRCLRDPRVLRYASALLLPVYDIAIPAQKYGNRATLFALIEAGQCLQNAQLMATSLGAASVLRGDTSAEETLALAGLDRRGAACWVPVPGMVVGARPSVDQRARQAADDHLRVSRSMQAPGSGGFAFAAFAPAPQLAGSGRAASAPEAMTKAEAEAWERLGWATPSRVFEARVTELESPLQPQHIVAYSPRQYASGGFAFKPFVARRAYLWGEALDTESGRSHAVLADCLHALDSLPSKHRRYAYTNASTSGVAAGIRFEDALMRATLELIERDAFVCSWLTGAAPACVEPDSLPREAQRRIAGLRSEGLDITVLDLANAWCPVLAVFGQSHSLPFTAITAAAAFSPEHALRKALDEAEGRFGHARHFPAAQPGDNAMRAIERYYRDARTYRRSDFFAQAALSTRFRSVGRGCAHNWDALQSRLRAEGLRLYAADITPQGAAADQGRTPLHIVRAFVPGLVPIWFHRGTQPQGMPKFNRSASARGGRPGGHFFHPFT</sequence>
<dbReference type="Gene3D" id="3.30.40.250">
    <property type="match status" value="1"/>
</dbReference>
<protein>
    <recommendedName>
        <fullName evidence="1">YcaO domain-containing protein</fullName>
    </recommendedName>
</protein>
<dbReference type="Gene3D" id="3.40.109.10">
    <property type="entry name" value="NADH Oxidase"/>
    <property type="match status" value="1"/>
</dbReference>
<dbReference type="GO" id="GO:0016491">
    <property type="term" value="F:oxidoreductase activity"/>
    <property type="evidence" value="ECO:0007669"/>
    <property type="project" value="InterPro"/>
</dbReference>
<feature type="domain" description="YcaO" evidence="1">
    <location>
        <begin position="343"/>
        <end position="700"/>
    </location>
</feature>
<dbReference type="PROSITE" id="PS51664">
    <property type="entry name" value="YCAO"/>
    <property type="match status" value="1"/>
</dbReference>
<accession>A0A127JW03</accession>
<reference evidence="2 3" key="1">
    <citation type="journal article" date="2014" name="Int. J. Syst. Evol. Microbiol.">
        <title>Ramlibacter solisilvae sp. nov., isolated from forest soil, and emended description of the genus Ramlibacter.</title>
        <authorList>
            <person name="Lee H.J."/>
            <person name="Lee S.H."/>
            <person name="Lee S.S."/>
            <person name="Lee J.S."/>
            <person name="Kim Y."/>
            <person name="Kim S.C."/>
            <person name="Jeon C.O."/>
        </authorList>
    </citation>
    <scope>NUCLEOTIDE SEQUENCE [LARGE SCALE GENOMIC DNA]</scope>
    <source>
        <strain evidence="2 3">5-10</strain>
    </source>
</reference>
<evidence type="ECO:0000259" key="1">
    <source>
        <dbReference type="PROSITE" id="PS51664"/>
    </source>
</evidence>
<dbReference type="InterPro" id="IPR000415">
    <property type="entry name" value="Nitroreductase-like"/>
</dbReference>
<dbReference type="Proteomes" id="UP000070433">
    <property type="component" value="Chromosome"/>
</dbReference>
<dbReference type="InterPro" id="IPR029479">
    <property type="entry name" value="Nitroreductase"/>
</dbReference>
<dbReference type="PANTHER" id="PTHR37809">
    <property type="entry name" value="RIBOSOMAL PROTEIN S12 METHYLTHIOTRANSFERASE ACCESSORY FACTOR YCAO"/>
    <property type="match status" value="1"/>
</dbReference>
<dbReference type="PANTHER" id="PTHR37809:SF1">
    <property type="entry name" value="RIBOSOMAL PROTEIN S12 METHYLTHIOTRANSFERASE ACCESSORY FACTOR YCAO"/>
    <property type="match status" value="1"/>
</dbReference>
<dbReference type="Pfam" id="PF00881">
    <property type="entry name" value="Nitroreductase"/>
    <property type="match status" value="1"/>
</dbReference>
<evidence type="ECO:0000313" key="2">
    <source>
        <dbReference type="EMBL" id="AMO24177.1"/>
    </source>
</evidence>
<dbReference type="InterPro" id="IPR003776">
    <property type="entry name" value="YcaO-like_dom"/>
</dbReference>